<protein>
    <recommendedName>
        <fullName evidence="2">Peptidase C14 caspase domain-containing protein</fullName>
    </recommendedName>
</protein>
<evidence type="ECO:0000256" key="1">
    <source>
        <dbReference type="SAM" id="MobiDB-lite"/>
    </source>
</evidence>
<feature type="region of interest" description="Disordered" evidence="1">
    <location>
        <begin position="254"/>
        <end position="278"/>
    </location>
</feature>
<dbReference type="GO" id="GO:0004197">
    <property type="term" value="F:cysteine-type endopeptidase activity"/>
    <property type="evidence" value="ECO:0007669"/>
    <property type="project" value="InterPro"/>
</dbReference>
<comment type="caution">
    <text evidence="3">The sequence shown here is derived from an EMBL/GenBank/DDBJ whole genome shotgun (WGS) entry which is preliminary data.</text>
</comment>
<accession>M5C3Q3</accession>
<dbReference type="AlphaFoldDB" id="M5C3Q3"/>
<feature type="domain" description="Peptidase C14 caspase" evidence="2">
    <location>
        <begin position="12"/>
        <end position="160"/>
    </location>
</feature>
<dbReference type="EMBL" id="CAOJ01011859">
    <property type="protein sequence ID" value="CCO33650.1"/>
    <property type="molecule type" value="Genomic_DNA"/>
</dbReference>
<sequence>MPVTVIFPFDYDEKIDDSSEPIECIPDRTIAGLLNDLAKEKGDNITVVFDSCHSASGTRDMTRPNKGVLDRRRRSAEVKRDIPWDIDTNIVSPRLGLVPPPKKDEKRHTNLPLCANQTSHVHLAACGSEEKAYEEDGRGVFTVALLKSIRAHGVDKLTYHNLIKSLPSLSSQSPHCYGKNKDRVLFDSSVPSRKNILIPVELEEKNGDIILQAGAASGITTKSIWEIYDSVSTKVPLGRFQAQPPHVWTTVLQPESAGGDSSYREHVEKSKHTRDTGARTYARQIKAGVVDELRVYFTPAAKQRIFPPDESALTTSYSKIAQT</sequence>
<dbReference type="Proteomes" id="UP000012065">
    <property type="component" value="Unassembled WGS sequence"/>
</dbReference>
<reference evidence="3 4" key="1">
    <citation type="journal article" date="2013" name="J. Biotechnol.">
        <title>Establishment and interpretation of the genome sequence of the phytopathogenic fungus Rhizoctonia solani AG1-IB isolate 7/3/14.</title>
        <authorList>
            <person name="Wibberg D.W."/>
            <person name="Jelonek L.J."/>
            <person name="Rupp O.R."/>
            <person name="Hennig M.H."/>
            <person name="Eikmeyer F.E."/>
            <person name="Goesmann A.G."/>
            <person name="Hartmann A.H."/>
            <person name="Borriss R.B."/>
            <person name="Grosch R.G."/>
            <person name="Puehler A.P."/>
            <person name="Schlueter A.S."/>
        </authorList>
    </citation>
    <scope>NUCLEOTIDE SEQUENCE [LARGE SCALE GENOMIC DNA]</scope>
    <source>
        <strain evidence="4">AG1-IB / isolate 7/3/14</strain>
    </source>
</reference>
<name>M5C3Q3_THACB</name>
<dbReference type="Gene3D" id="3.40.50.1460">
    <property type="match status" value="1"/>
</dbReference>
<dbReference type="GO" id="GO:0006508">
    <property type="term" value="P:proteolysis"/>
    <property type="evidence" value="ECO:0007669"/>
    <property type="project" value="InterPro"/>
</dbReference>
<evidence type="ECO:0000313" key="4">
    <source>
        <dbReference type="Proteomes" id="UP000012065"/>
    </source>
</evidence>
<organism evidence="3 4">
    <name type="scientific">Thanatephorus cucumeris (strain AG1-IB / isolate 7/3/14)</name>
    <name type="common">Lettuce bottom rot fungus</name>
    <name type="synonym">Rhizoctonia solani</name>
    <dbReference type="NCBI Taxonomy" id="1108050"/>
    <lineage>
        <taxon>Eukaryota</taxon>
        <taxon>Fungi</taxon>
        <taxon>Dikarya</taxon>
        <taxon>Basidiomycota</taxon>
        <taxon>Agaricomycotina</taxon>
        <taxon>Agaricomycetes</taxon>
        <taxon>Cantharellales</taxon>
        <taxon>Ceratobasidiaceae</taxon>
        <taxon>Rhizoctonia</taxon>
        <taxon>Rhizoctonia solani AG-1</taxon>
    </lineage>
</organism>
<dbReference type="InterPro" id="IPR011600">
    <property type="entry name" value="Pept_C14_caspase"/>
</dbReference>
<dbReference type="HOGENOM" id="CLU_861019_0_0_1"/>
<proteinExistence type="predicted"/>
<gene>
    <name evidence="3" type="ORF">BN14_07735</name>
</gene>
<evidence type="ECO:0000313" key="3">
    <source>
        <dbReference type="EMBL" id="CCO33650.1"/>
    </source>
</evidence>
<feature type="compositionally biased region" description="Basic and acidic residues" evidence="1">
    <location>
        <begin position="262"/>
        <end position="277"/>
    </location>
</feature>
<dbReference type="Pfam" id="PF00656">
    <property type="entry name" value="Peptidase_C14"/>
    <property type="match status" value="1"/>
</dbReference>
<evidence type="ECO:0000259" key="2">
    <source>
        <dbReference type="Pfam" id="PF00656"/>
    </source>
</evidence>